<keyword evidence="2" id="KW-1185">Reference proteome</keyword>
<dbReference type="EMBL" id="FTOA01000010">
    <property type="protein sequence ID" value="SIT17484.1"/>
    <property type="molecule type" value="Genomic_DNA"/>
</dbReference>
<organism evidence="1 2">
    <name type="scientific">Insolitispirillum peregrinum</name>
    <dbReference type="NCBI Taxonomy" id="80876"/>
    <lineage>
        <taxon>Bacteria</taxon>
        <taxon>Pseudomonadati</taxon>
        <taxon>Pseudomonadota</taxon>
        <taxon>Alphaproteobacteria</taxon>
        <taxon>Rhodospirillales</taxon>
        <taxon>Novispirillaceae</taxon>
        <taxon>Insolitispirillum</taxon>
    </lineage>
</organism>
<dbReference type="STRING" id="80876.SAMN05421779_11026"/>
<evidence type="ECO:0000313" key="2">
    <source>
        <dbReference type="Proteomes" id="UP000185678"/>
    </source>
</evidence>
<reference evidence="1 2" key="1">
    <citation type="submission" date="2017-01" db="EMBL/GenBank/DDBJ databases">
        <authorList>
            <person name="Mah S.A."/>
            <person name="Swanson W.J."/>
            <person name="Moy G.W."/>
            <person name="Vacquier V.D."/>
        </authorList>
    </citation>
    <scope>NUCLEOTIDE SEQUENCE [LARGE SCALE GENOMIC DNA]</scope>
    <source>
        <strain evidence="1 2">DSM 11589</strain>
    </source>
</reference>
<sequence length="222" mass="24287">MILTPIALPDLPTALEQFDLCLDDQPLAQKAFRRIAATLAHVEDETLELSQNPRHQAEAVALIRTFGMGVLEQPPTSGYTWDGQAVAVQMEPSVIIHEIGHLQVCAPERRTALDFGLGAGPETGCRSEADQAMTVHGVEREMEEALASLQGILWEAEVNQPAILAFLEQNWLEGGANTQNKAHFVKIVTHLHRFGLLDDHGRPTRALREADDATFLTPLCGG</sequence>
<gene>
    <name evidence="1" type="ORF">SAMN05421779_11026</name>
</gene>
<name>A0A1N7Q3Q6_9PROT</name>
<dbReference type="OrthoDB" id="7270662at2"/>
<protein>
    <submittedName>
        <fullName evidence="1">Uncharacterized protein</fullName>
    </submittedName>
</protein>
<dbReference type="RefSeq" id="WP_076401981.1">
    <property type="nucleotide sequence ID" value="NZ_FTOA01000010.1"/>
</dbReference>
<proteinExistence type="predicted"/>
<dbReference type="Proteomes" id="UP000185678">
    <property type="component" value="Unassembled WGS sequence"/>
</dbReference>
<evidence type="ECO:0000313" key="1">
    <source>
        <dbReference type="EMBL" id="SIT17484.1"/>
    </source>
</evidence>
<dbReference type="AlphaFoldDB" id="A0A1N7Q3Q6"/>
<accession>A0A1N7Q3Q6</accession>